<evidence type="ECO:0000313" key="3">
    <source>
        <dbReference type="Proteomes" id="UP000646484"/>
    </source>
</evidence>
<evidence type="ECO:0000259" key="1">
    <source>
        <dbReference type="Pfam" id="PF01881"/>
    </source>
</evidence>
<dbReference type="EMBL" id="JACOOH010000007">
    <property type="protein sequence ID" value="MBC5622527.1"/>
    <property type="molecule type" value="Genomic_DNA"/>
</dbReference>
<dbReference type="Pfam" id="PF01881">
    <property type="entry name" value="Cas_Cas6_C"/>
    <property type="match status" value="1"/>
</dbReference>
<protein>
    <recommendedName>
        <fullName evidence="1">CRISPR associated protein Cas6 C-terminal domain-containing protein</fullName>
    </recommendedName>
</protein>
<dbReference type="InterPro" id="IPR049435">
    <property type="entry name" value="Cas_Cas6_C"/>
</dbReference>
<organism evidence="2 3">
    <name type="scientific">Butyricimonas hominis</name>
    <dbReference type="NCBI Taxonomy" id="2763032"/>
    <lineage>
        <taxon>Bacteria</taxon>
        <taxon>Pseudomonadati</taxon>
        <taxon>Bacteroidota</taxon>
        <taxon>Bacteroidia</taxon>
        <taxon>Bacteroidales</taxon>
        <taxon>Odoribacteraceae</taxon>
        <taxon>Butyricimonas</taxon>
    </lineage>
</organism>
<dbReference type="Gene3D" id="3.30.70.1900">
    <property type="match status" value="1"/>
</dbReference>
<feature type="domain" description="CRISPR associated protein Cas6 C-terminal" evidence="1">
    <location>
        <begin position="1"/>
        <end position="34"/>
    </location>
</feature>
<evidence type="ECO:0000313" key="2">
    <source>
        <dbReference type="EMBL" id="MBC5622527.1"/>
    </source>
</evidence>
<accession>A0ABR7D432</accession>
<gene>
    <name evidence="2" type="ORF">H8S64_15630</name>
</gene>
<dbReference type="Proteomes" id="UP000646484">
    <property type="component" value="Unassembled WGS sequence"/>
</dbReference>
<sequence length="41" mass="4675">MCQLELTGEPGLLKMAYYAGLGRSDSQSFEYIEVLIYRESI</sequence>
<keyword evidence="3" id="KW-1185">Reference proteome</keyword>
<name>A0ABR7D432_9BACT</name>
<comment type="caution">
    <text evidence="2">The sequence shown here is derived from an EMBL/GenBank/DDBJ whole genome shotgun (WGS) entry which is preliminary data.</text>
</comment>
<reference evidence="2 3" key="1">
    <citation type="submission" date="2020-08" db="EMBL/GenBank/DDBJ databases">
        <title>Genome public.</title>
        <authorList>
            <person name="Liu C."/>
            <person name="Sun Q."/>
        </authorList>
    </citation>
    <scope>NUCLEOTIDE SEQUENCE [LARGE SCALE GENOMIC DNA]</scope>
    <source>
        <strain evidence="2 3">NSJ-56</strain>
    </source>
</reference>
<proteinExistence type="predicted"/>